<dbReference type="InterPro" id="IPR038461">
    <property type="entry name" value="Schlafen_AlbA_2_dom_sf"/>
</dbReference>
<dbReference type="Gene3D" id="3.30.950.30">
    <property type="entry name" value="Schlafen, AAA domain"/>
    <property type="match status" value="1"/>
</dbReference>
<sequence>MSSVPLGGDAFGELLERLRAQPQECEWLEFKVGLSDPHEIGQYISALANSAALHGEARAYLVWGVEDRTHKLVGTKFDHTILKKGNQSFEPWVTGLLEPDPGLTYKVGQVQGMRFVILEIAAASHSPVQFSGTSYIRIGSHKKKLSDHPAEARQLYRNLDQVPFEYRVVTGGLAEAEALKAIDFSVYFELQKLPAPSELSVVLEALVGSKILDQEPTGRYAVTNLGALLFSNALTDYPTLERKAARVVKYRGKNKLTAEREQLGARGYACGFEGLVSYIDSLLPANEVIGKALRTEVSMFPPTVIRELVANALVHQDFSIGGAGPMIELYDDRLEITNPGTPLIDPARFVDAAPRSRNEKLASMMRRCHICEERGSGWDRIAAEIEFHQLPAPLIRVDENHTTVVLYAHKDPRSMDREERVRAVYLHACLRYVSGERAVNSSVRERFGLGDRESSTASSYIRDALDAGVIAPHDPDAGRRHMQYVPFWAKRASSL</sequence>
<protein>
    <submittedName>
        <fullName evidence="2">ATP-binding protein</fullName>
    </submittedName>
</protein>
<reference evidence="2 3" key="1">
    <citation type="journal article" date="2019" name="Int. J. Syst. Evol. Microbiol.">
        <title>The Global Catalogue of Microorganisms (GCM) 10K type strain sequencing project: providing services to taxonomists for standard genome sequencing and annotation.</title>
        <authorList>
            <consortium name="The Broad Institute Genomics Platform"/>
            <consortium name="The Broad Institute Genome Sequencing Center for Infectious Disease"/>
            <person name="Wu L."/>
            <person name="Ma J."/>
        </authorList>
    </citation>
    <scope>NUCLEOTIDE SEQUENCE [LARGE SCALE GENOMIC DNA]</scope>
    <source>
        <strain evidence="2 3">JCM 16002</strain>
    </source>
</reference>
<dbReference type="RefSeq" id="WP_182658092.1">
    <property type="nucleotide sequence ID" value="NZ_BAAAQG010000012.1"/>
</dbReference>
<dbReference type="InterPro" id="IPR007421">
    <property type="entry name" value="Schlafen_AlbA_2_dom"/>
</dbReference>
<evidence type="ECO:0000313" key="3">
    <source>
        <dbReference type="Proteomes" id="UP001500383"/>
    </source>
</evidence>
<gene>
    <name evidence="2" type="ORF">GCM10009831_24590</name>
</gene>
<organism evidence="2 3">
    <name type="scientific">Dietzia cercidiphylli</name>
    <dbReference type="NCBI Taxonomy" id="498199"/>
    <lineage>
        <taxon>Bacteria</taxon>
        <taxon>Bacillati</taxon>
        <taxon>Actinomycetota</taxon>
        <taxon>Actinomycetes</taxon>
        <taxon>Mycobacteriales</taxon>
        <taxon>Dietziaceae</taxon>
        <taxon>Dietzia</taxon>
    </lineage>
</organism>
<dbReference type="PANTHER" id="PTHR30595">
    <property type="entry name" value="GLPR-RELATED TRANSCRIPTIONAL REPRESSOR"/>
    <property type="match status" value="1"/>
</dbReference>
<dbReference type="Pfam" id="PF04326">
    <property type="entry name" value="SLFN_AlbA_2"/>
    <property type="match status" value="1"/>
</dbReference>
<dbReference type="EMBL" id="BAAAQG010000012">
    <property type="protein sequence ID" value="GAA1713978.1"/>
    <property type="molecule type" value="Genomic_DNA"/>
</dbReference>
<keyword evidence="2" id="KW-0547">Nucleotide-binding</keyword>
<proteinExistence type="predicted"/>
<dbReference type="GO" id="GO:0005524">
    <property type="term" value="F:ATP binding"/>
    <property type="evidence" value="ECO:0007669"/>
    <property type="project" value="UniProtKB-KW"/>
</dbReference>
<dbReference type="InterPro" id="IPR038475">
    <property type="entry name" value="RecG_C_sf"/>
</dbReference>
<accession>A0ABN2IXS6</accession>
<evidence type="ECO:0000313" key="2">
    <source>
        <dbReference type="EMBL" id="GAA1713978.1"/>
    </source>
</evidence>
<dbReference type="PANTHER" id="PTHR30595:SF6">
    <property type="entry name" value="SCHLAFEN ALBA-2 DOMAIN-CONTAINING PROTEIN"/>
    <property type="match status" value="1"/>
</dbReference>
<dbReference type="Gene3D" id="3.30.565.60">
    <property type="match status" value="1"/>
</dbReference>
<dbReference type="Pfam" id="PF13749">
    <property type="entry name" value="HATPase_c_4"/>
    <property type="match status" value="1"/>
</dbReference>
<keyword evidence="3" id="KW-1185">Reference proteome</keyword>
<feature type="domain" description="Schlafen AlbA-2" evidence="1">
    <location>
        <begin position="24"/>
        <end position="145"/>
    </location>
</feature>
<keyword evidence="2" id="KW-0067">ATP-binding</keyword>
<dbReference type="Proteomes" id="UP001500383">
    <property type="component" value="Unassembled WGS sequence"/>
</dbReference>
<evidence type="ECO:0000259" key="1">
    <source>
        <dbReference type="Pfam" id="PF04326"/>
    </source>
</evidence>
<comment type="caution">
    <text evidence="2">The sequence shown here is derived from an EMBL/GenBank/DDBJ whole genome shotgun (WGS) entry which is preliminary data.</text>
</comment>
<name>A0ABN2IXS6_9ACTN</name>